<protein>
    <submittedName>
        <fullName evidence="3">Alpha/beta hydrolase</fullName>
    </submittedName>
</protein>
<accession>A0A0N9I2C9</accession>
<dbReference type="InterPro" id="IPR029058">
    <property type="entry name" value="AB_hydrolase_fold"/>
</dbReference>
<dbReference type="Proteomes" id="UP000063699">
    <property type="component" value="Chromosome"/>
</dbReference>
<feature type="domain" description="AB hydrolase-1" evidence="2">
    <location>
        <begin position="31"/>
        <end position="134"/>
    </location>
</feature>
<dbReference type="EMBL" id="CP012752">
    <property type="protein sequence ID" value="ALG08592.1"/>
    <property type="molecule type" value="Genomic_DNA"/>
</dbReference>
<proteinExistence type="predicted"/>
<dbReference type="AlphaFoldDB" id="A0A0N9I2C9"/>
<dbReference type="InterPro" id="IPR000073">
    <property type="entry name" value="AB_hydrolase_1"/>
</dbReference>
<evidence type="ECO:0000259" key="2">
    <source>
        <dbReference type="Pfam" id="PF00561"/>
    </source>
</evidence>
<dbReference type="PANTHER" id="PTHR43798:SF31">
    <property type="entry name" value="AB HYDROLASE SUPERFAMILY PROTEIN YCLE"/>
    <property type="match status" value="1"/>
</dbReference>
<dbReference type="Pfam" id="PF00561">
    <property type="entry name" value="Abhydrolase_1"/>
    <property type="match status" value="1"/>
</dbReference>
<dbReference type="OrthoDB" id="7185741at2"/>
<dbReference type="Gene3D" id="3.40.50.1820">
    <property type="entry name" value="alpha/beta hydrolase"/>
    <property type="match status" value="1"/>
</dbReference>
<dbReference type="SUPFAM" id="SSF53474">
    <property type="entry name" value="alpha/beta-Hydrolases"/>
    <property type="match status" value="1"/>
</dbReference>
<dbReference type="RefSeq" id="WP_054290499.1">
    <property type="nucleotide sequence ID" value="NZ_CP012752.1"/>
</dbReference>
<dbReference type="STRING" id="860235.AOZ06_18190"/>
<dbReference type="InterPro" id="IPR050266">
    <property type="entry name" value="AB_hydrolase_sf"/>
</dbReference>
<dbReference type="GO" id="GO:0016020">
    <property type="term" value="C:membrane"/>
    <property type="evidence" value="ECO:0007669"/>
    <property type="project" value="TreeGrafter"/>
</dbReference>
<dbReference type="PANTHER" id="PTHR43798">
    <property type="entry name" value="MONOACYLGLYCEROL LIPASE"/>
    <property type="match status" value="1"/>
</dbReference>
<name>A0A0N9I2C9_9PSEU</name>
<organism evidence="3 4">
    <name type="scientific">Kibdelosporangium phytohabitans</name>
    <dbReference type="NCBI Taxonomy" id="860235"/>
    <lineage>
        <taxon>Bacteria</taxon>
        <taxon>Bacillati</taxon>
        <taxon>Actinomycetota</taxon>
        <taxon>Actinomycetes</taxon>
        <taxon>Pseudonocardiales</taxon>
        <taxon>Pseudonocardiaceae</taxon>
        <taxon>Kibdelosporangium</taxon>
    </lineage>
</organism>
<keyword evidence="1 3" id="KW-0378">Hydrolase</keyword>
<dbReference type="KEGG" id="kphy:AOZ06_18190"/>
<sequence>MAHIQGEPVLVPAGDGRELYAQVLPGPGTGPAVVFEAGAAASRSTWALVQPLVGEWARAIVYDRSGLGRSAPDPRSRTLRRMADDLGRVLDHFEPGPFILVGHSAGGPIVRVAAADRPERITGLVLVDPTDEAADVLFSPGFRKLERVAIKVNLALAHTGLLGVAYRGMAKALPADAARDVRREGFTAGIVRTHAQQARTFLDELAAFREDTPELGELPTTVISGKLAGGGMNARLRAAANASHAFRVAQSPRGRHVFAERSGHHVPVTEPEVIADAIRRMVDGGNRQGG</sequence>
<reference evidence="3 4" key="1">
    <citation type="submission" date="2015-07" db="EMBL/GenBank/DDBJ databases">
        <title>Genome sequencing of Kibdelosporangium phytohabitans.</title>
        <authorList>
            <person name="Qin S."/>
            <person name="Xing K."/>
        </authorList>
    </citation>
    <scope>NUCLEOTIDE SEQUENCE [LARGE SCALE GENOMIC DNA]</scope>
    <source>
        <strain evidence="3 4">KLBMP1111</strain>
    </source>
</reference>
<evidence type="ECO:0000256" key="1">
    <source>
        <dbReference type="ARBA" id="ARBA00022801"/>
    </source>
</evidence>
<dbReference type="GO" id="GO:0016787">
    <property type="term" value="F:hydrolase activity"/>
    <property type="evidence" value="ECO:0007669"/>
    <property type="project" value="UniProtKB-KW"/>
</dbReference>
<gene>
    <name evidence="3" type="ORF">AOZ06_18190</name>
</gene>
<evidence type="ECO:0000313" key="3">
    <source>
        <dbReference type="EMBL" id="ALG08592.1"/>
    </source>
</evidence>
<keyword evidence="4" id="KW-1185">Reference proteome</keyword>
<evidence type="ECO:0000313" key="4">
    <source>
        <dbReference type="Proteomes" id="UP000063699"/>
    </source>
</evidence>